<evidence type="ECO:0000259" key="2">
    <source>
        <dbReference type="PROSITE" id="PS51752"/>
    </source>
</evidence>
<dbReference type="Pfam" id="PF01419">
    <property type="entry name" value="Jacalin"/>
    <property type="match status" value="2"/>
</dbReference>
<evidence type="ECO:0000313" key="3">
    <source>
        <dbReference type="EMBL" id="CAG1836497.1"/>
    </source>
</evidence>
<keyword evidence="5" id="KW-1185">Reference proteome</keyword>
<dbReference type="EnsemblPlants" id="Ma09_t25990.1">
    <property type="protein sequence ID" value="Ma09_p25990.1"/>
    <property type="gene ID" value="Ma09_g25990"/>
</dbReference>
<gene>
    <name evidence="3" type="ORF">GSMUA_244660.1</name>
</gene>
<dbReference type="SUPFAM" id="SSF51101">
    <property type="entry name" value="Mannose-binding lectins"/>
    <property type="match status" value="1"/>
</dbReference>
<protein>
    <submittedName>
        <fullName evidence="3">(wild Malaysian banana) hypothetical protein</fullName>
    </submittedName>
</protein>
<accession>A0A804KNS8</accession>
<dbReference type="InterPro" id="IPR001229">
    <property type="entry name" value="Jacalin-like_lectin_dom"/>
</dbReference>
<dbReference type="OrthoDB" id="581739at2759"/>
<dbReference type="Gene3D" id="2.100.10.30">
    <property type="entry name" value="Jacalin-like lectin domain"/>
    <property type="match status" value="2"/>
</dbReference>
<dbReference type="GO" id="GO:0030246">
    <property type="term" value="F:carbohydrate binding"/>
    <property type="evidence" value="ECO:0007669"/>
    <property type="project" value="UniProtKB-KW"/>
</dbReference>
<evidence type="ECO:0000256" key="1">
    <source>
        <dbReference type="ARBA" id="ARBA00022734"/>
    </source>
</evidence>
<evidence type="ECO:0000313" key="4">
    <source>
        <dbReference type="EnsemblPlants" id="Ma09_p25990.1"/>
    </source>
</evidence>
<proteinExistence type="predicted"/>
<dbReference type="SMART" id="SM00915">
    <property type="entry name" value="Jacalin"/>
    <property type="match status" value="1"/>
</dbReference>
<evidence type="ECO:0000313" key="5">
    <source>
        <dbReference type="Proteomes" id="UP000012960"/>
    </source>
</evidence>
<dbReference type="AlphaFoldDB" id="A0A804KNS8"/>
<dbReference type="Gramene" id="Ma09_t25990.1">
    <property type="protein sequence ID" value="Ma09_p25990.1"/>
    <property type="gene ID" value="Ma09_g25990"/>
</dbReference>
<sequence length="122" mass="12847">MGPAGHIKSIKIGARGVIDYVAFADVFEGTTYETVRHGGPGGGLNVACNVLLPSKKAVDLSDEEYMNNISGCIGELAGTPCISQLTPCITSFNLPVQEGKIVGLFGRAEKYLNAIGVYLMPK</sequence>
<feature type="domain" description="Jacalin-type lectin" evidence="2">
    <location>
        <begin position="1"/>
        <end position="121"/>
    </location>
</feature>
<dbReference type="PANTHER" id="PTHR46506">
    <property type="entry name" value="OS05G0143600 PROTEIN"/>
    <property type="match status" value="1"/>
</dbReference>
<organism evidence="4 5">
    <name type="scientific">Musa acuminata subsp. malaccensis</name>
    <name type="common">Wild banana</name>
    <name type="synonym">Musa malaccensis</name>
    <dbReference type="NCBI Taxonomy" id="214687"/>
    <lineage>
        <taxon>Eukaryota</taxon>
        <taxon>Viridiplantae</taxon>
        <taxon>Streptophyta</taxon>
        <taxon>Embryophyta</taxon>
        <taxon>Tracheophyta</taxon>
        <taxon>Spermatophyta</taxon>
        <taxon>Magnoliopsida</taxon>
        <taxon>Liliopsida</taxon>
        <taxon>Zingiberales</taxon>
        <taxon>Musaceae</taxon>
        <taxon>Musa</taxon>
    </lineage>
</organism>
<dbReference type="InParanoid" id="A0A804KNS8"/>
<reference evidence="3" key="1">
    <citation type="submission" date="2021-03" db="EMBL/GenBank/DDBJ databases">
        <authorList>
            <consortium name="Genoscope - CEA"/>
            <person name="William W."/>
        </authorList>
    </citation>
    <scope>NUCLEOTIDE SEQUENCE</scope>
    <source>
        <strain evidence="3">Doubled-haploid Pahang</strain>
    </source>
</reference>
<dbReference type="PROSITE" id="PS51752">
    <property type="entry name" value="JACALIN_LECTIN"/>
    <property type="match status" value="1"/>
</dbReference>
<keyword evidence="1" id="KW-0430">Lectin</keyword>
<dbReference type="EMBL" id="HG996474">
    <property type="protein sequence ID" value="CAG1836497.1"/>
    <property type="molecule type" value="Genomic_DNA"/>
</dbReference>
<dbReference type="Proteomes" id="UP000012960">
    <property type="component" value="Unplaced"/>
</dbReference>
<reference evidence="4" key="2">
    <citation type="submission" date="2021-05" db="UniProtKB">
        <authorList>
            <consortium name="EnsemblPlants"/>
        </authorList>
    </citation>
    <scope>IDENTIFICATION</scope>
    <source>
        <strain evidence="4">subsp. malaccensis</strain>
    </source>
</reference>
<name>A0A804KNS8_MUSAM</name>
<dbReference type="InterPro" id="IPR036404">
    <property type="entry name" value="Jacalin-like_lectin_dom_sf"/>
</dbReference>